<evidence type="ECO:0000313" key="3">
    <source>
        <dbReference type="Proteomes" id="UP001642409"/>
    </source>
</evidence>
<evidence type="ECO:0000313" key="2">
    <source>
        <dbReference type="EMBL" id="CAL6088800.1"/>
    </source>
</evidence>
<keyword evidence="3" id="KW-1185">Reference proteome</keyword>
<sequence length="233" mass="27758">MKQSNVELTALHTDQAKIYDCERVLQLILFDNWQQAFDTCKTVSALKNVESTNLLYCYHFSKWKDTRKFSSHKNQCKRHSGIHQISGKTMLSYKKIAPKKYQQYKHIMLSDYSFVPIENIRIDHMYFKLVISGEHDYNSINPCQFELIPIRNKRIFTKQQDELILDYIAECISTLNIKQFIIQQRDAPQTQENEEELHEVENKNEVIQYNFDKLREQLQFSLEHVISDSILNK</sequence>
<dbReference type="Proteomes" id="UP001642409">
    <property type="component" value="Unassembled WGS sequence"/>
</dbReference>
<name>A0AA86NL69_9EUKA</name>
<proteinExistence type="predicted"/>
<dbReference type="EMBL" id="CAXDID020000411">
    <property type="protein sequence ID" value="CAL6088800.1"/>
    <property type="molecule type" value="Genomic_DNA"/>
</dbReference>
<organism evidence="1">
    <name type="scientific">Hexamita inflata</name>
    <dbReference type="NCBI Taxonomy" id="28002"/>
    <lineage>
        <taxon>Eukaryota</taxon>
        <taxon>Metamonada</taxon>
        <taxon>Diplomonadida</taxon>
        <taxon>Hexamitidae</taxon>
        <taxon>Hexamitinae</taxon>
        <taxon>Hexamita</taxon>
    </lineage>
</organism>
<dbReference type="AlphaFoldDB" id="A0AA86NL69"/>
<reference evidence="2 3" key="2">
    <citation type="submission" date="2024-07" db="EMBL/GenBank/DDBJ databases">
        <authorList>
            <person name="Akdeniz Z."/>
        </authorList>
    </citation>
    <scope>NUCLEOTIDE SEQUENCE [LARGE SCALE GENOMIC DNA]</scope>
</reference>
<comment type="caution">
    <text evidence="1">The sequence shown here is derived from an EMBL/GenBank/DDBJ whole genome shotgun (WGS) entry which is preliminary data.</text>
</comment>
<dbReference type="EMBL" id="CATOUU010000218">
    <property type="protein sequence ID" value="CAI9921242.1"/>
    <property type="molecule type" value="Genomic_DNA"/>
</dbReference>
<reference evidence="1" key="1">
    <citation type="submission" date="2023-06" db="EMBL/GenBank/DDBJ databases">
        <authorList>
            <person name="Kurt Z."/>
        </authorList>
    </citation>
    <scope>NUCLEOTIDE SEQUENCE</scope>
</reference>
<accession>A0AA86NL69</accession>
<evidence type="ECO:0000313" key="1">
    <source>
        <dbReference type="EMBL" id="CAI9921242.1"/>
    </source>
</evidence>
<gene>
    <name evidence="2" type="ORF">HINF_LOCUS64301</name>
    <name evidence="1" type="ORF">HINF_LOCUS8887</name>
</gene>
<protein>
    <submittedName>
        <fullName evidence="2">Hypothetical_protein</fullName>
    </submittedName>
</protein>